<feature type="transmembrane region" description="Helical" evidence="7">
    <location>
        <begin position="101"/>
        <end position="127"/>
    </location>
</feature>
<dbReference type="GO" id="GO:0005886">
    <property type="term" value="C:plasma membrane"/>
    <property type="evidence" value="ECO:0007669"/>
    <property type="project" value="UniProtKB-SubCell"/>
</dbReference>
<comment type="subcellular location">
    <subcellularLocation>
        <location evidence="1">Cell membrane</location>
        <topology evidence="1">Multi-pass membrane protein</topology>
    </subcellularLocation>
</comment>
<evidence type="ECO:0000256" key="4">
    <source>
        <dbReference type="ARBA" id="ARBA00022989"/>
    </source>
</evidence>
<dbReference type="PATRIC" id="fig|579138.3.peg.1269"/>
<keyword evidence="2" id="KW-1003">Cell membrane</keyword>
<proteinExistence type="predicted"/>
<reference evidence="9 10" key="1">
    <citation type="journal article" date="2011" name="J. Bacteriol.">
        <title>Genome sequence of the ethanol-producing Zymomonas mobilis subsp. pomaceae lectotype strain ATCC 29192.</title>
        <authorList>
            <person name="Kouvelis V.N."/>
            <person name="Davenport K.W."/>
            <person name="Brettin T.S."/>
            <person name="Bruce D."/>
            <person name="Detter C."/>
            <person name="Han C.S."/>
            <person name="Nolan M."/>
            <person name="Tapia R."/>
            <person name="Damoulaki A."/>
            <person name="Kyrpides N.C."/>
            <person name="Typas M.A."/>
            <person name="Pappas K.M."/>
        </authorList>
    </citation>
    <scope>NUCLEOTIDE SEQUENCE [LARGE SCALE GENOMIC DNA]</scope>
    <source>
        <strain evidence="10">ATCC 29192 / DSM 22645 / JCM 10191 / CCUG 17912 / NBRC 13757 / NCIMB 11200 / NRRL B-4491 / Barker I</strain>
    </source>
</reference>
<dbReference type="CDD" id="cd16015">
    <property type="entry name" value="LTA_synthase"/>
    <property type="match status" value="1"/>
</dbReference>
<feature type="transmembrane region" description="Helical" evidence="7">
    <location>
        <begin position="78"/>
        <end position="95"/>
    </location>
</feature>
<evidence type="ECO:0000256" key="2">
    <source>
        <dbReference type="ARBA" id="ARBA00022475"/>
    </source>
</evidence>
<organism evidence="9 10">
    <name type="scientific">Zymomonas mobilis subsp. pomaceae (strain ATCC 29192 / DSM 22645 / JCM 10191 / CCUG 17912 / NBRC 13757 / NCIMB 11200 / NRRL B-4491 / Barker I)</name>
    <dbReference type="NCBI Taxonomy" id="579138"/>
    <lineage>
        <taxon>Bacteria</taxon>
        <taxon>Pseudomonadati</taxon>
        <taxon>Pseudomonadota</taxon>
        <taxon>Alphaproteobacteria</taxon>
        <taxon>Sphingomonadales</taxon>
        <taxon>Zymomonadaceae</taxon>
        <taxon>Zymomonas</taxon>
    </lineage>
</organism>
<dbReference type="SUPFAM" id="SSF53649">
    <property type="entry name" value="Alkaline phosphatase-like"/>
    <property type="match status" value="1"/>
</dbReference>
<dbReference type="AlphaFoldDB" id="F8ETZ5"/>
<feature type="domain" description="Sulfatase N-terminal" evidence="8">
    <location>
        <begin position="215"/>
        <end position="435"/>
    </location>
</feature>
<evidence type="ECO:0000313" key="10">
    <source>
        <dbReference type="Proteomes" id="UP000000491"/>
    </source>
</evidence>
<sequence length="515" mass="58678">MTNDLLFIAVTLFLSSILDRRTVPYHRRTLNGLVLQNTVVTAVFSFFLLLSGNAPLSMVITIALHAALVAISNTKYKMLGEPLIFSDFLVLISVARHPRFYLTALSSLTCWLLSTVTPILIIFFIILNKRQAMPHIRGLFLLCVDLFVLFLLLKIPPFKNLALTPDLEEDSKSLGLLATLFLYWQRWWNSPDPLPLKADNIEKKDVSLGQKPEIILVIQCESFMDPAELPTLKNRPPLPTLKKAREHAWQSGKLHVNGFGAYTMRTEYGVLFGRDDTDLGFRQFDPFMTAKREITYALSARLQAYSYDTLFVHPHDMRFYNRDDIMPLAGFSRLIGLDYFSPPQKGQRYVDDVTLGQKLINFMDSCQKPTFIYTVTMENHGPWDADGEATPEGLLHSYVHHAENSDRMLGDLIDYFAKAKKSAILVFFGDHRPSIPTISVPCKDRHTPYVFLCFNEKGIIIRPNHHEEDMTPADLYRMIYQYSKAMPEGRSTTADQPQSTKEAFKAASDSVRAHL</sequence>
<dbReference type="InterPro" id="IPR000917">
    <property type="entry name" value="Sulfatase_N"/>
</dbReference>
<accession>F8ETZ5</accession>
<dbReference type="InterPro" id="IPR050448">
    <property type="entry name" value="OpgB/LTA_synthase_biosynth"/>
</dbReference>
<evidence type="ECO:0000256" key="6">
    <source>
        <dbReference type="SAM" id="MobiDB-lite"/>
    </source>
</evidence>
<dbReference type="KEGG" id="zmp:Zymop_1197"/>
<feature type="transmembrane region" description="Helical" evidence="7">
    <location>
        <begin position="139"/>
        <end position="158"/>
    </location>
</feature>
<keyword evidence="5 7" id="KW-0472">Membrane</keyword>
<keyword evidence="3 7" id="KW-0812">Transmembrane</keyword>
<keyword evidence="4 7" id="KW-1133">Transmembrane helix</keyword>
<evidence type="ECO:0000256" key="5">
    <source>
        <dbReference type="ARBA" id="ARBA00023136"/>
    </source>
</evidence>
<evidence type="ECO:0000256" key="1">
    <source>
        <dbReference type="ARBA" id="ARBA00004651"/>
    </source>
</evidence>
<dbReference type="HOGENOM" id="CLU_023230_0_0_5"/>
<dbReference type="PANTHER" id="PTHR47371:SF3">
    <property type="entry name" value="PHOSPHOGLYCEROL TRANSFERASE I"/>
    <property type="match status" value="1"/>
</dbReference>
<gene>
    <name evidence="9" type="ordered locus">Zymop_1197</name>
</gene>
<feature type="region of interest" description="Disordered" evidence="6">
    <location>
        <begin position="487"/>
        <end position="515"/>
    </location>
</feature>
<dbReference type="RefSeq" id="WP_013934487.1">
    <property type="nucleotide sequence ID" value="NC_015709.1"/>
</dbReference>
<dbReference type="InterPro" id="IPR017850">
    <property type="entry name" value="Alkaline_phosphatase_core_sf"/>
</dbReference>
<evidence type="ECO:0000313" key="9">
    <source>
        <dbReference type="EMBL" id="AEI38092.1"/>
    </source>
</evidence>
<evidence type="ECO:0000259" key="8">
    <source>
        <dbReference type="Pfam" id="PF00884"/>
    </source>
</evidence>
<evidence type="ECO:0000256" key="7">
    <source>
        <dbReference type="SAM" id="Phobius"/>
    </source>
</evidence>
<feature type="transmembrane region" description="Helical" evidence="7">
    <location>
        <begin position="44"/>
        <end position="71"/>
    </location>
</feature>
<evidence type="ECO:0000256" key="3">
    <source>
        <dbReference type="ARBA" id="ARBA00022692"/>
    </source>
</evidence>
<name>F8ETZ5_ZYMMT</name>
<dbReference type="Gene3D" id="3.40.720.10">
    <property type="entry name" value="Alkaline Phosphatase, subunit A"/>
    <property type="match status" value="1"/>
</dbReference>
<protein>
    <submittedName>
        <fullName evidence="9">Sulfatase</fullName>
    </submittedName>
</protein>
<dbReference type="eggNOG" id="COG1368">
    <property type="taxonomic scope" value="Bacteria"/>
</dbReference>
<feature type="compositionally biased region" description="Polar residues" evidence="6">
    <location>
        <begin position="490"/>
        <end position="501"/>
    </location>
</feature>
<dbReference type="EMBL" id="CP002865">
    <property type="protein sequence ID" value="AEI38092.1"/>
    <property type="molecule type" value="Genomic_DNA"/>
</dbReference>
<dbReference type="PANTHER" id="PTHR47371">
    <property type="entry name" value="LIPOTEICHOIC ACID SYNTHASE"/>
    <property type="match status" value="1"/>
</dbReference>
<dbReference type="STRING" id="579138.Zymop_1197"/>
<dbReference type="Proteomes" id="UP000000491">
    <property type="component" value="Chromosome"/>
</dbReference>
<dbReference type="Pfam" id="PF00884">
    <property type="entry name" value="Sulfatase"/>
    <property type="match status" value="1"/>
</dbReference>